<evidence type="ECO:0000313" key="6">
    <source>
        <dbReference type="EMBL" id="GAA4789122.1"/>
    </source>
</evidence>
<reference evidence="7" key="1">
    <citation type="journal article" date="2019" name="Int. J. Syst. Evol. Microbiol.">
        <title>The Global Catalogue of Microorganisms (GCM) 10K type strain sequencing project: providing services to taxonomists for standard genome sequencing and annotation.</title>
        <authorList>
            <consortium name="The Broad Institute Genomics Platform"/>
            <consortium name="The Broad Institute Genome Sequencing Center for Infectious Disease"/>
            <person name="Wu L."/>
            <person name="Ma J."/>
        </authorList>
    </citation>
    <scope>NUCLEOTIDE SEQUENCE [LARGE SCALE GENOMIC DNA]</scope>
    <source>
        <strain evidence="7">JCM 18541</strain>
    </source>
</reference>
<feature type="compositionally biased region" description="Basic residues" evidence="4">
    <location>
        <begin position="616"/>
        <end position="628"/>
    </location>
</feature>
<organism evidence="6 7">
    <name type="scientific">Rothia endophytica</name>
    <dbReference type="NCBI Taxonomy" id="1324766"/>
    <lineage>
        <taxon>Bacteria</taxon>
        <taxon>Bacillati</taxon>
        <taxon>Actinomycetota</taxon>
        <taxon>Actinomycetes</taxon>
        <taxon>Micrococcales</taxon>
        <taxon>Micrococcaceae</taxon>
        <taxon>Rothia</taxon>
    </lineage>
</organism>
<feature type="compositionally biased region" description="Low complexity" evidence="4">
    <location>
        <begin position="481"/>
        <end position="497"/>
    </location>
</feature>
<dbReference type="InterPro" id="IPR036388">
    <property type="entry name" value="WH-like_DNA-bd_sf"/>
</dbReference>
<evidence type="ECO:0000256" key="4">
    <source>
        <dbReference type="SAM" id="MobiDB-lite"/>
    </source>
</evidence>
<feature type="compositionally biased region" description="Basic and acidic residues" evidence="4">
    <location>
        <begin position="279"/>
        <end position="297"/>
    </location>
</feature>
<keyword evidence="2" id="KW-0238">DNA-binding</keyword>
<proteinExistence type="predicted"/>
<dbReference type="SUPFAM" id="SSF48008">
    <property type="entry name" value="GntR ligand-binding domain-like"/>
    <property type="match status" value="1"/>
</dbReference>
<dbReference type="PANTHER" id="PTHR43537">
    <property type="entry name" value="TRANSCRIPTIONAL REGULATOR, GNTR FAMILY"/>
    <property type="match status" value="1"/>
</dbReference>
<sequence length="628" mass="69810">MPKHQKLLDWIESELISRTLHLGDQLPDDRELARVIGLSQYQIRESLKHCEEIGLLRLYVGKRKTILSELLREPAVSAGPAIGLSLASSVSPQRDLFQTCLLLESHAVSTTPAHQAAYPELERILQRMSDPATSLSDFHDLEADFHIQLGQLSGNTLISALLATMRDSMIEARFDLVSQVPLWSATATRLRMEYRAILDAVKSEDPALARTLLIANLKERFAEAQVPLDFEAPTSEGQTLSSNLVPVDIEDQDLVPEQWGGPITPGLFDDLQNIQPREADRHKQQTLPEFREEKPEGFPDGQAAQEARQEPEPRADFVSEPQATSTSSLPETLENSAPQPPTVLRAVPTGSATRRRKGTVSPVVHATIITPPVRQPLATREEEGRQDEGQAAASAPAFRVLADQQDELNRIERAQSATKARLAAAAQKRQEARERAQAQAAEEKRLAEQEAERQTQQRAELEREALSQELEAKLRAEELRLAALSAQPQEAENQQEATQEEAESSEHHQTHESKPKNRLHPETPTPSRKHFAVREYFGFLSAGRRKPQPAKELPASEAGQADEHTVPEGYEVLEENPTSSSQHAEEMASASDTGRNTAEFELAQTANPPQGGANRHPMKKKRQKSRKR</sequence>
<evidence type="ECO:0000256" key="3">
    <source>
        <dbReference type="ARBA" id="ARBA00023163"/>
    </source>
</evidence>
<dbReference type="InterPro" id="IPR011711">
    <property type="entry name" value="GntR_C"/>
</dbReference>
<evidence type="ECO:0000313" key="7">
    <source>
        <dbReference type="Proteomes" id="UP001500187"/>
    </source>
</evidence>
<dbReference type="RefSeq" id="WP_345444026.1">
    <property type="nucleotide sequence ID" value="NZ_BAABKP010000001.1"/>
</dbReference>
<dbReference type="EMBL" id="BAABKP010000001">
    <property type="protein sequence ID" value="GAA4789122.1"/>
    <property type="molecule type" value="Genomic_DNA"/>
</dbReference>
<dbReference type="PANTHER" id="PTHR43537:SF5">
    <property type="entry name" value="UXU OPERON TRANSCRIPTIONAL REGULATOR"/>
    <property type="match status" value="1"/>
</dbReference>
<feature type="compositionally biased region" description="Basic and acidic residues" evidence="4">
    <location>
        <begin position="428"/>
        <end position="464"/>
    </location>
</feature>
<feature type="compositionally biased region" description="Basic and acidic residues" evidence="4">
    <location>
        <begin position="504"/>
        <end position="521"/>
    </location>
</feature>
<dbReference type="InterPro" id="IPR008920">
    <property type="entry name" value="TF_FadR/GntR_C"/>
</dbReference>
<dbReference type="Proteomes" id="UP001500187">
    <property type="component" value="Unassembled WGS sequence"/>
</dbReference>
<comment type="caution">
    <text evidence="6">The sequence shown here is derived from an EMBL/GenBank/DDBJ whole genome shotgun (WGS) entry which is preliminary data.</text>
</comment>
<dbReference type="InterPro" id="IPR036390">
    <property type="entry name" value="WH_DNA-bd_sf"/>
</dbReference>
<keyword evidence="7" id="KW-1185">Reference proteome</keyword>
<dbReference type="PROSITE" id="PS50949">
    <property type="entry name" value="HTH_GNTR"/>
    <property type="match status" value="1"/>
</dbReference>
<feature type="compositionally biased region" description="Basic and acidic residues" evidence="4">
    <location>
        <begin position="307"/>
        <end position="317"/>
    </location>
</feature>
<dbReference type="SUPFAM" id="SSF46785">
    <property type="entry name" value="Winged helix' DNA-binding domain"/>
    <property type="match status" value="1"/>
</dbReference>
<keyword evidence="1" id="KW-0805">Transcription regulation</keyword>
<protein>
    <recommendedName>
        <fullName evidence="5">HTH gntR-type domain-containing protein</fullName>
    </recommendedName>
</protein>
<feature type="region of interest" description="Disordered" evidence="4">
    <location>
        <begin position="279"/>
        <end position="397"/>
    </location>
</feature>
<feature type="compositionally biased region" description="Low complexity" evidence="4">
    <location>
        <begin position="414"/>
        <end position="427"/>
    </location>
</feature>
<evidence type="ECO:0000256" key="1">
    <source>
        <dbReference type="ARBA" id="ARBA00023015"/>
    </source>
</evidence>
<evidence type="ECO:0000256" key="2">
    <source>
        <dbReference type="ARBA" id="ARBA00023125"/>
    </source>
</evidence>
<dbReference type="InterPro" id="IPR000524">
    <property type="entry name" value="Tscrpt_reg_HTH_GntR"/>
</dbReference>
<feature type="compositionally biased region" description="Polar residues" evidence="4">
    <location>
        <begin position="321"/>
        <end position="337"/>
    </location>
</feature>
<name>A0ABP9B104_9MICC</name>
<dbReference type="SMART" id="SM00895">
    <property type="entry name" value="FCD"/>
    <property type="match status" value="1"/>
</dbReference>
<dbReference type="Pfam" id="PF07729">
    <property type="entry name" value="FCD"/>
    <property type="match status" value="1"/>
</dbReference>
<gene>
    <name evidence="6" type="ORF">GCM10023352_03700</name>
</gene>
<keyword evidence="3" id="KW-0804">Transcription</keyword>
<dbReference type="Gene3D" id="1.20.120.530">
    <property type="entry name" value="GntR ligand-binding domain-like"/>
    <property type="match status" value="1"/>
</dbReference>
<feature type="region of interest" description="Disordered" evidence="4">
    <location>
        <begin position="481"/>
        <end position="628"/>
    </location>
</feature>
<dbReference type="Gene3D" id="1.10.10.10">
    <property type="entry name" value="Winged helix-like DNA-binding domain superfamily/Winged helix DNA-binding domain"/>
    <property type="match status" value="1"/>
</dbReference>
<feature type="compositionally biased region" description="Basic and acidic residues" evidence="4">
    <location>
        <begin position="379"/>
        <end position="388"/>
    </location>
</feature>
<feature type="domain" description="HTH gntR-type" evidence="5">
    <location>
        <begin position="1"/>
        <end position="70"/>
    </location>
</feature>
<evidence type="ECO:0000259" key="5">
    <source>
        <dbReference type="PROSITE" id="PS50949"/>
    </source>
</evidence>
<feature type="region of interest" description="Disordered" evidence="4">
    <location>
        <begin position="412"/>
        <end position="464"/>
    </location>
</feature>
<accession>A0ABP9B104</accession>